<dbReference type="GO" id="GO:0000160">
    <property type="term" value="P:phosphorelay signal transduction system"/>
    <property type="evidence" value="ECO:0007669"/>
    <property type="project" value="InterPro"/>
</dbReference>
<dbReference type="AlphaFoldDB" id="A0A7J9FLS3"/>
<evidence type="ECO:0000256" key="1">
    <source>
        <dbReference type="PROSITE-ProRule" id="PRU00169"/>
    </source>
</evidence>
<dbReference type="Pfam" id="PF00072">
    <property type="entry name" value="Response_reg"/>
    <property type="match status" value="1"/>
</dbReference>
<dbReference type="SMART" id="SM00448">
    <property type="entry name" value="REC"/>
    <property type="match status" value="1"/>
</dbReference>
<keyword evidence="4" id="KW-1185">Reference proteome</keyword>
<comment type="caution">
    <text evidence="3">The sequence shown here is derived from an EMBL/GenBank/DDBJ whole genome shotgun (WGS) entry which is preliminary data.</text>
</comment>
<feature type="domain" description="Response regulatory" evidence="2">
    <location>
        <begin position="39"/>
        <end position="154"/>
    </location>
</feature>
<name>A0A7J9FLS3_9ROSI</name>
<evidence type="ECO:0000313" key="4">
    <source>
        <dbReference type="Proteomes" id="UP000593568"/>
    </source>
</evidence>
<dbReference type="Proteomes" id="UP000593568">
    <property type="component" value="Unassembled WGS sequence"/>
</dbReference>
<accession>A0A7J9FLS3</accession>
<evidence type="ECO:0000313" key="3">
    <source>
        <dbReference type="EMBL" id="MBA0785914.1"/>
    </source>
</evidence>
<dbReference type="EMBL" id="JABEZW010220687">
    <property type="protein sequence ID" value="MBA0785914.1"/>
    <property type="molecule type" value="Genomic_DNA"/>
</dbReference>
<reference evidence="3 4" key="1">
    <citation type="journal article" date="2019" name="Genome Biol. Evol.">
        <title>Insights into the evolution of the New World diploid cottons (Gossypium, subgenus Houzingenia) based on genome sequencing.</title>
        <authorList>
            <person name="Grover C.E."/>
            <person name="Arick M.A. 2nd"/>
            <person name="Thrash A."/>
            <person name="Conover J.L."/>
            <person name="Sanders W.S."/>
            <person name="Peterson D.G."/>
            <person name="Frelichowski J.E."/>
            <person name="Scheffler J.A."/>
            <person name="Scheffler B.E."/>
            <person name="Wendel J.F."/>
        </authorList>
    </citation>
    <scope>NUCLEOTIDE SEQUENCE [LARGE SCALE GENOMIC DNA]</scope>
    <source>
        <strain evidence="3">8</strain>
        <tissue evidence="3">Leaf</tissue>
    </source>
</reference>
<dbReference type="PROSITE" id="PS50110">
    <property type="entry name" value="RESPONSE_REGULATORY"/>
    <property type="match status" value="1"/>
</dbReference>
<gene>
    <name evidence="3" type="ORF">Gotri_026235</name>
</gene>
<protein>
    <recommendedName>
        <fullName evidence="2">Response regulatory domain-containing protein</fullName>
    </recommendedName>
</protein>
<sequence length="158" mass="17408">MAHTLPSGDQASDQDKWDSGGLECNGQLLIEIVMRNRLTALVVDGDTTCWVLEQELLHSYGVQTLGVDNSRDAVDLIASDAEFNLIIIENILPVLNGLEVTRQIREIGVRCKMLEVTACSGESERQAFLATGVDVFIEKPLDPDHPKGTRWAVSEDPF</sequence>
<evidence type="ECO:0000259" key="2">
    <source>
        <dbReference type="PROSITE" id="PS50110"/>
    </source>
</evidence>
<proteinExistence type="predicted"/>
<dbReference type="InterPro" id="IPR052048">
    <property type="entry name" value="ST_Response_Regulator"/>
</dbReference>
<dbReference type="InterPro" id="IPR001789">
    <property type="entry name" value="Sig_transdc_resp-reg_receiver"/>
</dbReference>
<dbReference type="Gene3D" id="3.40.50.2300">
    <property type="match status" value="1"/>
</dbReference>
<dbReference type="PANTHER" id="PTHR43228">
    <property type="entry name" value="TWO-COMPONENT RESPONSE REGULATOR"/>
    <property type="match status" value="1"/>
</dbReference>
<comment type="caution">
    <text evidence="1">Lacks conserved residue(s) required for the propagation of feature annotation.</text>
</comment>
<organism evidence="3 4">
    <name type="scientific">Gossypium trilobum</name>
    <dbReference type="NCBI Taxonomy" id="34281"/>
    <lineage>
        <taxon>Eukaryota</taxon>
        <taxon>Viridiplantae</taxon>
        <taxon>Streptophyta</taxon>
        <taxon>Embryophyta</taxon>
        <taxon>Tracheophyta</taxon>
        <taxon>Spermatophyta</taxon>
        <taxon>Magnoliopsida</taxon>
        <taxon>eudicotyledons</taxon>
        <taxon>Gunneridae</taxon>
        <taxon>Pentapetalae</taxon>
        <taxon>rosids</taxon>
        <taxon>malvids</taxon>
        <taxon>Malvales</taxon>
        <taxon>Malvaceae</taxon>
        <taxon>Malvoideae</taxon>
        <taxon>Gossypium</taxon>
    </lineage>
</organism>
<dbReference type="SUPFAM" id="SSF52172">
    <property type="entry name" value="CheY-like"/>
    <property type="match status" value="1"/>
</dbReference>
<dbReference type="PANTHER" id="PTHR43228:SF17">
    <property type="entry name" value="HISTIDINE KINASE RESPONSE REGULATOR AND TRANSCRIPTION FACTOR RR-A-TYPE FAMILY-RELATED"/>
    <property type="match status" value="1"/>
</dbReference>
<dbReference type="InterPro" id="IPR011006">
    <property type="entry name" value="CheY-like_superfamily"/>
</dbReference>